<feature type="transmembrane region" description="Helical" evidence="1">
    <location>
        <begin position="116"/>
        <end position="135"/>
    </location>
</feature>
<sequence>MMSGIFSFAITKHTFRKAIRRQRQDRSLRKRCETVMPGMLIINALLFSIGWLACLLGGTSWWLVIPVAALLIHFQWVSSWTAEGKLVASVMLAGATLDSFLIQINVLGFPGEPTLVPLWLLLFWALLGTTINHSLAWSGRRWWLASATGAGTGALVYLAQAWLADLSMPMGRETTLLILAAIWAVVFPLIHGFAHLYRQQYQLRQ</sequence>
<organism evidence="2">
    <name type="scientific">marine sediment metagenome</name>
    <dbReference type="NCBI Taxonomy" id="412755"/>
    <lineage>
        <taxon>unclassified sequences</taxon>
        <taxon>metagenomes</taxon>
        <taxon>ecological metagenomes</taxon>
    </lineage>
</organism>
<dbReference type="AlphaFoldDB" id="A0A0F9UQ89"/>
<feature type="transmembrane region" description="Helical" evidence="1">
    <location>
        <begin position="34"/>
        <end position="53"/>
    </location>
</feature>
<protein>
    <recommendedName>
        <fullName evidence="3">DUF2878 domain-containing protein</fullName>
    </recommendedName>
</protein>
<feature type="transmembrane region" description="Helical" evidence="1">
    <location>
        <begin position="175"/>
        <end position="197"/>
    </location>
</feature>
<dbReference type="InterPro" id="IPR021306">
    <property type="entry name" value="DUF2878"/>
</dbReference>
<keyword evidence="1" id="KW-0812">Transmembrane</keyword>
<evidence type="ECO:0000313" key="2">
    <source>
        <dbReference type="EMBL" id="KKN95300.1"/>
    </source>
</evidence>
<accession>A0A0F9UQ89</accession>
<proteinExistence type="predicted"/>
<dbReference type="EMBL" id="LAZR01000071">
    <property type="protein sequence ID" value="KKN95300.1"/>
    <property type="molecule type" value="Genomic_DNA"/>
</dbReference>
<gene>
    <name evidence="2" type="ORF">LCGC14_0178270</name>
</gene>
<keyword evidence="1" id="KW-1133">Transmembrane helix</keyword>
<keyword evidence="1" id="KW-0472">Membrane</keyword>
<reference evidence="2" key="1">
    <citation type="journal article" date="2015" name="Nature">
        <title>Complex archaea that bridge the gap between prokaryotes and eukaryotes.</title>
        <authorList>
            <person name="Spang A."/>
            <person name="Saw J.H."/>
            <person name="Jorgensen S.L."/>
            <person name="Zaremba-Niedzwiedzka K."/>
            <person name="Martijn J."/>
            <person name="Lind A.E."/>
            <person name="van Eijk R."/>
            <person name="Schleper C."/>
            <person name="Guy L."/>
            <person name="Ettema T.J."/>
        </authorList>
    </citation>
    <scope>NUCLEOTIDE SEQUENCE</scope>
</reference>
<comment type="caution">
    <text evidence="2">The sequence shown here is derived from an EMBL/GenBank/DDBJ whole genome shotgun (WGS) entry which is preliminary data.</text>
</comment>
<evidence type="ECO:0008006" key="3">
    <source>
        <dbReference type="Google" id="ProtNLM"/>
    </source>
</evidence>
<name>A0A0F9UQ89_9ZZZZ</name>
<evidence type="ECO:0000256" key="1">
    <source>
        <dbReference type="SAM" id="Phobius"/>
    </source>
</evidence>
<feature type="transmembrane region" description="Helical" evidence="1">
    <location>
        <begin position="142"/>
        <end position="163"/>
    </location>
</feature>
<dbReference type="Pfam" id="PF11086">
    <property type="entry name" value="DUF2878"/>
    <property type="match status" value="1"/>
</dbReference>